<sequence length="110" mass="13245">MVKFKLRARALNLRKQGKSYSQIKNDLGVSKNILSVWFRNLPLSKERVKELRDRNEKRFERFRITMQKKRDKRLKFFYGLEKKSFTFIKQGTLYGWIVSLLGRGDQRASK</sequence>
<reference evidence="2" key="1">
    <citation type="submission" date="2017-09" db="EMBL/GenBank/DDBJ databases">
        <title>Depth-based differentiation of microbial function through sediment-hosted aquifers and enrichment of novel symbionts in the deep terrestrial subsurface.</title>
        <authorList>
            <person name="Probst A.J."/>
            <person name="Ladd B."/>
            <person name="Jarett J.K."/>
            <person name="Geller-Mcgrath D.E."/>
            <person name="Sieber C.M.K."/>
            <person name="Emerson J.B."/>
            <person name="Anantharaman K."/>
            <person name="Thomas B.C."/>
            <person name="Malmstrom R."/>
            <person name="Stieglmeier M."/>
            <person name="Klingl A."/>
            <person name="Woyke T."/>
            <person name="Ryan C.M."/>
            <person name="Banfield J.F."/>
        </authorList>
    </citation>
    <scope>NUCLEOTIDE SEQUENCE [LARGE SCALE GENOMIC DNA]</scope>
</reference>
<accession>A0A2H0VFX4</accession>
<dbReference type="AlphaFoldDB" id="A0A2H0VFX4"/>
<organism evidence="1 2">
    <name type="scientific">Candidatus Doudnabacteria bacterium CG10_big_fil_rev_8_21_14_0_10_41_10</name>
    <dbReference type="NCBI Taxonomy" id="1974551"/>
    <lineage>
        <taxon>Bacteria</taxon>
        <taxon>Candidatus Doudnaibacteriota</taxon>
    </lineage>
</organism>
<proteinExistence type="predicted"/>
<name>A0A2H0VFX4_9BACT</name>
<dbReference type="EMBL" id="PFAJ01000033">
    <property type="protein sequence ID" value="PIR97259.1"/>
    <property type="molecule type" value="Genomic_DNA"/>
</dbReference>
<evidence type="ECO:0000313" key="2">
    <source>
        <dbReference type="Proteomes" id="UP000230557"/>
    </source>
</evidence>
<dbReference type="Proteomes" id="UP000230557">
    <property type="component" value="Unassembled WGS sequence"/>
</dbReference>
<comment type="caution">
    <text evidence="1">The sequence shown here is derived from an EMBL/GenBank/DDBJ whole genome shotgun (WGS) entry which is preliminary data.</text>
</comment>
<dbReference type="InterPro" id="IPR009057">
    <property type="entry name" value="Homeodomain-like_sf"/>
</dbReference>
<dbReference type="Gene3D" id="1.10.10.60">
    <property type="entry name" value="Homeodomain-like"/>
    <property type="match status" value="1"/>
</dbReference>
<protein>
    <submittedName>
        <fullName evidence="1">Uncharacterized protein</fullName>
    </submittedName>
</protein>
<gene>
    <name evidence="1" type="ORF">COT91_02365</name>
</gene>
<dbReference type="SUPFAM" id="SSF46689">
    <property type="entry name" value="Homeodomain-like"/>
    <property type="match status" value="1"/>
</dbReference>
<evidence type="ECO:0000313" key="1">
    <source>
        <dbReference type="EMBL" id="PIR97259.1"/>
    </source>
</evidence>